<dbReference type="PROSITE" id="PS01081">
    <property type="entry name" value="HTH_TETR_1"/>
    <property type="match status" value="1"/>
</dbReference>
<evidence type="ECO:0000256" key="2">
    <source>
        <dbReference type="ARBA" id="ARBA00023015"/>
    </source>
</evidence>
<evidence type="ECO:0000256" key="5">
    <source>
        <dbReference type="PROSITE-ProRule" id="PRU00335"/>
    </source>
</evidence>
<keyword evidence="1" id="KW-0678">Repressor</keyword>
<feature type="region of interest" description="Disordered" evidence="6">
    <location>
        <begin position="1"/>
        <end position="22"/>
    </location>
</feature>
<dbReference type="Pfam" id="PF00440">
    <property type="entry name" value="TetR_N"/>
    <property type="match status" value="1"/>
</dbReference>
<organism evidence="8 9">
    <name type="scientific">Rathayibacter caricis DSM 15933</name>
    <dbReference type="NCBI Taxonomy" id="1328867"/>
    <lineage>
        <taxon>Bacteria</taxon>
        <taxon>Bacillati</taxon>
        <taxon>Actinomycetota</taxon>
        <taxon>Actinomycetes</taxon>
        <taxon>Micrococcales</taxon>
        <taxon>Microbacteriaceae</taxon>
        <taxon>Rathayibacter</taxon>
    </lineage>
</organism>
<evidence type="ECO:0000313" key="8">
    <source>
        <dbReference type="EMBL" id="PTL71170.1"/>
    </source>
</evidence>
<accession>A0A2T4UNR8</accession>
<dbReference type="PANTHER" id="PTHR30055:SF151">
    <property type="entry name" value="TRANSCRIPTIONAL REGULATORY PROTEIN"/>
    <property type="match status" value="1"/>
</dbReference>
<keyword evidence="4" id="KW-0804">Transcription</keyword>
<dbReference type="InterPro" id="IPR050109">
    <property type="entry name" value="HTH-type_TetR-like_transc_reg"/>
</dbReference>
<keyword evidence="9" id="KW-1185">Reference proteome</keyword>
<feature type="region of interest" description="Disordered" evidence="6">
    <location>
        <begin position="232"/>
        <end position="253"/>
    </location>
</feature>
<feature type="domain" description="HTH tetR-type" evidence="7">
    <location>
        <begin position="23"/>
        <end position="83"/>
    </location>
</feature>
<dbReference type="GO" id="GO:0000976">
    <property type="term" value="F:transcription cis-regulatory region binding"/>
    <property type="evidence" value="ECO:0007669"/>
    <property type="project" value="TreeGrafter"/>
</dbReference>
<keyword evidence="3 5" id="KW-0238">DNA-binding</keyword>
<dbReference type="PANTHER" id="PTHR30055">
    <property type="entry name" value="HTH-TYPE TRANSCRIPTIONAL REGULATOR RUTR"/>
    <property type="match status" value="1"/>
</dbReference>
<dbReference type="Gene3D" id="1.10.357.10">
    <property type="entry name" value="Tetracycline Repressor, domain 2"/>
    <property type="match status" value="1"/>
</dbReference>
<dbReference type="InterPro" id="IPR001647">
    <property type="entry name" value="HTH_TetR"/>
</dbReference>
<protein>
    <submittedName>
        <fullName evidence="8">TetR/AcrR family transcriptional regulator</fullName>
    </submittedName>
</protein>
<dbReference type="GO" id="GO:0045892">
    <property type="term" value="P:negative regulation of DNA-templated transcription"/>
    <property type="evidence" value="ECO:0007669"/>
    <property type="project" value="InterPro"/>
</dbReference>
<feature type="DNA-binding region" description="H-T-H motif" evidence="5">
    <location>
        <begin position="46"/>
        <end position="65"/>
    </location>
</feature>
<name>A0A2T4UNR8_9MICO</name>
<comment type="caution">
    <text evidence="8">The sequence shown here is derived from an EMBL/GenBank/DDBJ whole genome shotgun (WGS) entry which is preliminary data.</text>
</comment>
<dbReference type="InterPro" id="IPR003012">
    <property type="entry name" value="Tet_transcr_reg_TetR"/>
</dbReference>
<dbReference type="PRINTS" id="PR00455">
    <property type="entry name" value="HTHTETR"/>
</dbReference>
<dbReference type="InterPro" id="IPR004111">
    <property type="entry name" value="Repressor_TetR_C"/>
</dbReference>
<dbReference type="InterPro" id="IPR009057">
    <property type="entry name" value="Homeodomain-like_sf"/>
</dbReference>
<proteinExistence type="predicted"/>
<evidence type="ECO:0000256" key="6">
    <source>
        <dbReference type="SAM" id="MobiDB-lite"/>
    </source>
</evidence>
<dbReference type="EMBL" id="PZPL01000002">
    <property type="protein sequence ID" value="PTL71170.1"/>
    <property type="molecule type" value="Genomic_DNA"/>
</dbReference>
<dbReference type="InterPro" id="IPR023772">
    <property type="entry name" value="DNA-bd_HTH_TetR-type_CS"/>
</dbReference>
<evidence type="ECO:0000256" key="4">
    <source>
        <dbReference type="ARBA" id="ARBA00023163"/>
    </source>
</evidence>
<dbReference type="Pfam" id="PF02909">
    <property type="entry name" value="TetR_C_1"/>
    <property type="match status" value="1"/>
</dbReference>
<reference evidence="8 9" key="1">
    <citation type="submission" date="2018-03" db="EMBL/GenBank/DDBJ databases">
        <title>Bacteriophage NCPPB3778 and a type I-E CRISPR drive the evolution of the US Biological Select Agent, Rathayibacter toxicus.</title>
        <authorList>
            <person name="Davis E.W.II."/>
            <person name="Tabima J.F."/>
            <person name="Weisberg A.J."/>
            <person name="Dantas Lopes L."/>
            <person name="Wiseman M.S."/>
            <person name="Wiseman M.S."/>
            <person name="Pupko T."/>
            <person name="Belcher M.S."/>
            <person name="Sechler A.J."/>
            <person name="Tancos M.A."/>
            <person name="Schroeder B.K."/>
            <person name="Murray T.D."/>
            <person name="Luster D.G."/>
            <person name="Schneider W.L."/>
            <person name="Rogers E."/>
            <person name="Andreote F.D."/>
            <person name="Grunwald N.J."/>
            <person name="Putnam M.L."/>
            <person name="Chang J.H."/>
        </authorList>
    </citation>
    <scope>NUCLEOTIDE SEQUENCE [LARGE SCALE GENOMIC DNA]</scope>
    <source>
        <strain evidence="8 9">DSM 15933</strain>
    </source>
</reference>
<evidence type="ECO:0000259" key="7">
    <source>
        <dbReference type="PROSITE" id="PS50977"/>
    </source>
</evidence>
<gene>
    <name evidence="8" type="ORF">C1I63_18135</name>
</gene>
<evidence type="ECO:0000256" key="3">
    <source>
        <dbReference type="ARBA" id="ARBA00023125"/>
    </source>
</evidence>
<keyword evidence="2" id="KW-0805">Transcription regulation</keyword>
<evidence type="ECO:0000313" key="9">
    <source>
        <dbReference type="Proteomes" id="UP000241085"/>
    </source>
</evidence>
<dbReference type="SUPFAM" id="SSF46689">
    <property type="entry name" value="Homeodomain-like"/>
    <property type="match status" value="1"/>
</dbReference>
<dbReference type="PROSITE" id="PS50977">
    <property type="entry name" value="HTH_TETR_2"/>
    <property type="match status" value="1"/>
</dbReference>
<dbReference type="InterPro" id="IPR036271">
    <property type="entry name" value="Tet_transcr_reg_TetR-rel_C_sf"/>
</dbReference>
<dbReference type="GO" id="GO:0046677">
    <property type="term" value="P:response to antibiotic"/>
    <property type="evidence" value="ECO:0007669"/>
    <property type="project" value="InterPro"/>
</dbReference>
<dbReference type="AlphaFoldDB" id="A0A2T4UNR8"/>
<dbReference type="GO" id="GO:0003700">
    <property type="term" value="F:DNA-binding transcription factor activity"/>
    <property type="evidence" value="ECO:0007669"/>
    <property type="project" value="TreeGrafter"/>
</dbReference>
<dbReference type="SUPFAM" id="SSF48498">
    <property type="entry name" value="Tetracyclin repressor-like, C-terminal domain"/>
    <property type="match status" value="1"/>
</dbReference>
<sequence length="253" mass="27215">MADDTKAPNPADGTTRRRRGRPALSREHLLSTALELLDDVGPDAFSLRELAERLNSGTATLYRHFAGKHEILDLLLDRVFAEIPEHLDASPKDADWLERTRALSVAFFRTLVAHPRAVPLLVEGIPSGPAGLTARESMLAALLPTPFPPDAGARVYTTIAHYVIGFATQVGPSRAATSETPRRPLELDSARFPATTAASPFLAADAEEEFAFGLELILSGLRVLEVRSRSTPPRLQVRAAGGGSTDGEHPVSS</sequence>
<dbReference type="Proteomes" id="UP000241085">
    <property type="component" value="Unassembled WGS sequence"/>
</dbReference>
<evidence type="ECO:0000256" key="1">
    <source>
        <dbReference type="ARBA" id="ARBA00022491"/>
    </source>
</evidence>
<dbReference type="PRINTS" id="PR00400">
    <property type="entry name" value="TETREPRESSOR"/>
</dbReference>